<keyword evidence="6" id="KW-0677">Repeat</keyword>
<dbReference type="PROSITE" id="PS51847">
    <property type="entry name" value="SMP"/>
    <property type="match status" value="1"/>
</dbReference>
<proteinExistence type="inferred from homology"/>
<evidence type="ECO:0000259" key="13">
    <source>
        <dbReference type="PROSITE" id="PS50004"/>
    </source>
</evidence>
<evidence type="ECO:0000256" key="2">
    <source>
        <dbReference type="ARBA" id="ARBA00006996"/>
    </source>
</evidence>
<dbReference type="FunFam" id="2.60.40.150:FF:000100">
    <property type="entry name" value="Extended synaptotagmin-2"/>
    <property type="match status" value="1"/>
</dbReference>
<dbReference type="OrthoDB" id="67700at2759"/>
<dbReference type="InterPro" id="IPR035892">
    <property type="entry name" value="C2_domain_sf"/>
</dbReference>
<dbReference type="Pfam" id="PF17047">
    <property type="entry name" value="SMP_LBD"/>
    <property type="match status" value="1"/>
</dbReference>
<evidence type="ECO:0000313" key="15">
    <source>
        <dbReference type="Proteomes" id="UP000827889"/>
    </source>
</evidence>
<keyword evidence="9" id="KW-0445">Lipid transport</keyword>
<comment type="subcellular location">
    <subcellularLocation>
        <location evidence="1">Membrane</location>
        <topology evidence="1">Single-pass membrane protein</topology>
    </subcellularLocation>
</comment>
<dbReference type="InterPro" id="IPR000008">
    <property type="entry name" value="C2_dom"/>
</dbReference>
<dbReference type="SMART" id="SM00239">
    <property type="entry name" value="C2"/>
    <property type="match status" value="2"/>
</dbReference>
<feature type="domain" description="C2" evidence="13">
    <location>
        <begin position="245"/>
        <end position="366"/>
    </location>
</feature>
<name>A0A8B8QMK0_9MYRT</name>
<dbReference type="GO" id="GO:0046872">
    <property type="term" value="F:metal ion binding"/>
    <property type="evidence" value="ECO:0007669"/>
    <property type="project" value="UniProtKB-KW"/>
</dbReference>
<dbReference type="SUPFAM" id="SSF49562">
    <property type="entry name" value="C2 domain (Calcium/lipid-binding domain, CaLB)"/>
    <property type="match status" value="2"/>
</dbReference>
<reference evidence="16" key="1">
    <citation type="submission" date="2025-08" db="UniProtKB">
        <authorList>
            <consortium name="RefSeq"/>
        </authorList>
    </citation>
    <scope>IDENTIFICATION</scope>
    <source>
        <tissue evidence="16">Leaf</tissue>
    </source>
</reference>
<evidence type="ECO:0000256" key="6">
    <source>
        <dbReference type="ARBA" id="ARBA00022737"/>
    </source>
</evidence>
<organism evidence="15 16">
    <name type="scientific">Rhodamnia argentea</name>
    <dbReference type="NCBI Taxonomy" id="178133"/>
    <lineage>
        <taxon>Eukaryota</taxon>
        <taxon>Viridiplantae</taxon>
        <taxon>Streptophyta</taxon>
        <taxon>Embryophyta</taxon>
        <taxon>Tracheophyta</taxon>
        <taxon>Spermatophyta</taxon>
        <taxon>Magnoliopsida</taxon>
        <taxon>eudicotyledons</taxon>
        <taxon>Gunneridae</taxon>
        <taxon>Pentapetalae</taxon>
        <taxon>rosids</taxon>
        <taxon>malvids</taxon>
        <taxon>Myrtales</taxon>
        <taxon>Myrtaceae</taxon>
        <taxon>Myrtoideae</taxon>
        <taxon>Myrteae</taxon>
        <taxon>Australasian group</taxon>
        <taxon>Rhodamnia</taxon>
    </lineage>
</organism>
<evidence type="ECO:0000256" key="3">
    <source>
        <dbReference type="ARBA" id="ARBA00022448"/>
    </source>
</evidence>
<evidence type="ECO:0000256" key="9">
    <source>
        <dbReference type="ARBA" id="ARBA00023055"/>
    </source>
</evidence>
<evidence type="ECO:0000256" key="7">
    <source>
        <dbReference type="ARBA" id="ARBA00022837"/>
    </source>
</evidence>
<keyword evidence="8" id="KW-1133">Transmembrane helix</keyword>
<comment type="function">
    <text evidence="12">May be involved in membrane trafficking.</text>
</comment>
<evidence type="ECO:0000313" key="16">
    <source>
        <dbReference type="RefSeq" id="XP_030548285.1"/>
    </source>
</evidence>
<dbReference type="RefSeq" id="XP_030548285.1">
    <property type="nucleotide sequence ID" value="XM_030692425.2"/>
</dbReference>
<evidence type="ECO:0000256" key="5">
    <source>
        <dbReference type="ARBA" id="ARBA00022723"/>
    </source>
</evidence>
<keyword evidence="4" id="KW-0812">Transmembrane</keyword>
<dbReference type="PANTHER" id="PTHR10774:SF178">
    <property type="entry name" value="SYNAPTOTAGMIN-4"/>
    <property type="match status" value="1"/>
</dbReference>
<evidence type="ECO:0000256" key="4">
    <source>
        <dbReference type="ARBA" id="ARBA00022692"/>
    </source>
</evidence>
<dbReference type="CDD" id="cd00030">
    <property type="entry name" value="C2"/>
    <property type="match status" value="2"/>
</dbReference>
<keyword evidence="5" id="KW-0479">Metal-binding</keyword>
<comment type="similarity">
    <text evidence="2">Belongs to the synaptotagmin family.</text>
</comment>
<evidence type="ECO:0000256" key="10">
    <source>
        <dbReference type="ARBA" id="ARBA00023121"/>
    </source>
</evidence>
<feature type="domain" description="SMP-LTD" evidence="14">
    <location>
        <begin position="67"/>
        <end position="251"/>
    </location>
</feature>
<keyword evidence="7" id="KW-0106">Calcium</keyword>
<keyword evidence="15" id="KW-1185">Reference proteome</keyword>
<dbReference type="GO" id="GO:0005783">
    <property type="term" value="C:endoplasmic reticulum"/>
    <property type="evidence" value="ECO:0007669"/>
    <property type="project" value="TreeGrafter"/>
</dbReference>
<dbReference type="GeneID" id="115753698"/>
<dbReference type="Pfam" id="PF00168">
    <property type="entry name" value="C2"/>
    <property type="match status" value="2"/>
</dbReference>
<dbReference type="InterPro" id="IPR045050">
    <property type="entry name" value="Synaptotagmin_plant"/>
</dbReference>
<dbReference type="GO" id="GO:0006869">
    <property type="term" value="P:lipid transport"/>
    <property type="evidence" value="ECO:0007669"/>
    <property type="project" value="UniProtKB-KW"/>
</dbReference>
<sequence length="562" mass="62782">MGFVSGLITGLALGIGLVFAFAYYESIRSKRRSDLAATIAAFTRMTLADSKKILQGECYPSWVVFTQRQKLNWLNIQLKKIWPYVDTAASELIRNTVEPTLEQYRPAVLASLTFSKLTLGTVAPQFTGIWIVDAESKSGQITMELEMKWDGDLLIELDIRTLVGVGLPVQVKNIGFTGVFRLIFKPLVDEIPCFGAVCYSLREKKNLDFKLSIAGGDIKAIPRVAEAIEETIRDALEDTLTWPVRKIVPILPGDYSDLELKPVGTLEVKLVQAKDLANKDLIGKSDPFAVLFVRPLRSKTKTSKTINNQLNPVWNEHFDFIVEDLSTQHLTIRVFDDEGIQASELIGCAQVPLNILEPGKVKDVWLYLVKDLEVQRDTKNRGQVQLELLYCPKGTDNIIKNPFKSGVKLTSLEKVLEGGTHEADATSSQKKKDVIVRGVLSVTVISAQDLPAVDLMGKADPYVVLTMKKSGAKFKTRVLNDVLNPVWNQTFDIIVEDGLHDMLVVEVWDHDTFGKNKIGKCIMTLTRVILEGEVRDTFPLDGKSGKINLHLKWTAQPVFRND</sequence>
<gene>
    <name evidence="16" type="primary">LOC115753698</name>
</gene>
<dbReference type="GO" id="GO:0016020">
    <property type="term" value="C:membrane"/>
    <property type="evidence" value="ECO:0007669"/>
    <property type="project" value="UniProtKB-SubCell"/>
</dbReference>
<dbReference type="Proteomes" id="UP000827889">
    <property type="component" value="Chromosome 4"/>
</dbReference>
<evidence type="ECO:0000256" key="8">
    <source>
        <dbReference type="ARBA" id="ARBA00022989"/>
    </source>
</evidence>
<dbReference type="FunFam" id="2.60.40.150:FF:000135">
    <property type="entry name" value="Plant synaptotagmin"/>
    <property type="match status" value="1"/>
</dbReference>
<evidence type="ECO:0000256" key="1">
    <source>
        <dbReference type="ARBA" id="ARBA00004167"/>
    </source>
</evidence>
<dbReference type="PRINTS" id="PR00360">
    <property type="entry name" value="C2DOMAIN"/>
</dbReference>
<dbReference type="PROSITE" id="PS50004">
    <property type="entry name" value="C2"/>
    <property type="match status" value="2"/>
</dbReference>
<dbReference type="PANTHER" id="PTHR10774">
    <property type="entry name" value="EXTENDED SYNAPTOTAGMIN-RELATED"/>
    <property type="match status" value="1"/>
</dbReference>
<keyword evidence="10" id="KW-0446">Lipid-binding</keyword>
<keyword evidence="3" id="KW-0813">Transport</keyword>
<dbReference type="InterPro" id="IPR039010">
    <property type="entry name" value="Synaptotagmin_SMP"/>
</dbReference>
<dbReference type="GO" id="GO:0008289">
    <property type="term" value="F:lipid binding"/>
    <property type="evidence" value="ECO:0007669"/>
    <property type="project" value="UniProtKB-KW"/>
</dbReference>
<protein>
    <submittedName>
        <fullName evidence="16">Synaptotagmin-5-like</fullName>
    </submittedName>
</protein>
<feature type="domain" description="C2" evidence="13">
    <location>
        <begin position="420"/>
        <end position="538"/>
    </location>
</feature>
<accession>A0A8B8QMK0</accession>
<evidence type="ECO:0000256" key="12">
    <source>
        <dbReference type="ARBA" id="ARBA00058920"/>
    </source>
</evidence>
<keyword evidence="11" id="KW-0472">Membrane</keyword>
<evidence type="ECO:0000256" key="11">
    <source>
        <dbReference type="ARBA" id="ARBA00023136"/>
    </source>
</evidence>
<dbReference type="AlphaFoldDB" id="A0A8B8QMK0"/>
<dbReference type="KEGG" id="rarg:115753698"/>
<dbReference type="CDD" id="cd21677">
    <property type="entry name" value="SMP_SYT"/>
    <property type="match status" value="1"/>
</dbReference>
<dbReference type="Gene3D" id="2.60.40.150">
    <property type="entry name" value="C2 domain"/>
    <property type="match status" value="2"/>
</dbReference>
<dbReference type="InterPro" id="IPR031468">
    <property type="entry name" value="SMP_LBD"/>
</dbReference>
<evidence type="ECO:0000259" key="14">
    <source>
        <dbReference type="PROSITE" id="PS51847"/>
    </source>
</evidence>